<dbReference type="PANTHER" id="PTHR23079">
    <property type="entry name" value="RNA-DEPENDENT RNA POLYMERASE"/>
    <property type="match status" value="1"/>
</dbReference>
<proteinExistence type="inferred from homology"/>
<comment type="catalytic activity">
    <reaction evidence="1">
        <text>RNA(n) + a ribonucleoside 5'-triphosphate = RNA(n+1) + diphosphate</text>
        <dbReference type="Rhea" id="RHEA:21248"/>
        <dbReference type="Rhea" id="RHEA-COMP:14527"/>
        <dbReference type="Rhea" id="RHEA-COMP:17342"/>
        <dbReference type="ChEBI" id="CHEBI:33019"/>
        <dbReference type="ChEBI" id="CHEBI:61557"/>
        <dbReference type="ChEBI" id="CHEBI:140395"/>
        <dbReference type="EC" id="2.7.7.48"/>
    </reaction>
</comment>
<name>A0A7C8M985_9PLEO</name>
<keyword evidence="5" id="KW-1185">Reference proteome</keyword>
<dbReference type="GO" id="GO:0003968">
    <property type="term" value="F:RNA-directed RNA polymerase activity"/>
    <property type="evidence" value="ECO:0007669"/>
    <property type="project" value="UniProtKB-KW"/>
</dbReference>
<dbReference type="InterPro" id="IPR035979">
    <property type="entry name" value="RBD_domain_sf"/>
</dbReference>
<feature type="region of interest" description="Disordered" evidence="2">
    <location>
        <begin position="1"/>
        <end position="96"/>
    </location>
</feature>
<dbReference type="SUPFAM" id="SSF54928">
    <property type="entry name" value="RNA-binding domain, RBD"/>
    <property type="match status" value="1"/>
</dbReference>
<dbReference type="OrthoDB" id="6513042at2759"/>
<keyword evidence="1" id="KW-0696">RNA-directed RNA polymerase</keyword>
<dbReference type="InterPro" id="IPR007855">
    <property type="entry name" value="RDRP"/>
</dbReference>
<dbReference type="GO" id="GO:0003723">
    <property type="term" value="F:RNA binding"/>
    <property type="evidence" value="ECO:0007669"/>
    <property type="project" value="UniProtKB-KW"/>
</dbReference>
<reference evidence="4 5" key="1">
    <citation type="submission" date="2020-01" db="EMBL/GenBank/DDBJ databases">
        <authorList>
            <consortium name="DOE Joint Genome Institute"/>
            <person name="Haridas S."/>
            <person name="Albert R."/>
            <person name="Binder M."/>
            <person name="Bloem J."/>
            <person name="Labutti K."/>
            <person name="Salamov A."/>
            <person name="Andreopoulos B."/>
            <person name="Baker S.E."/>
            <person name="Barry K."/>
            <person name="Bills G."/>
            <person name="Bluhm B.H."/>
            <person name="Cannon C."/>
            <person name="Castanera R."/>
            <person name="Culley D.E."/>
            <person name="Daum C."/>
            <person name="Ezra D."/>
            <person name="Gonzalez J.B."/>
            <person name="Henrissat B."/>
            <person name="Kuo A."/>
            <person name="Liang C."/>
            <person name="Lipzen A."/>
            <person name="Lutzoni F."/>
            <person name="Magnuson J."/>
            <person name="Mondo S."/>
            <person name="Nolan M."/>
            <person name="Ohm R."/>
            <person name="Pangilinan J."/>
            <person name="Park H.-J.H."/>
            <person name="Ramirez L."/>
            <person name="Alfaro M."/>
            <person name="Sun H."/>
            <person name="Tritt A."/>
            <person name="Yoshinaga Y."/>
            <person name="Zwiers L.-H.L."/>
            <person name="Turgeon B.G."/>
            <person name="Goodwin S.B."/>
            <person name="Spatafora J.W."/>
            <person name="Crous P.W."/>
            <person name="Grigoriev I.V."/>
        </authorList>
    </citation>
    <scope>NUCLEOTIDE SEQUENCE [LARGE SCALE GENOMIC DNA]</scope>
    <source>
        <strain evidence="4 5">CBS 611.86</strain>
    </source>
</reference>
<dbReference type="CDD" id="cd00590">
    <property type="entry name" value="RRM_SF"/>
    <property type="match status" value="1"/>
</dbReference>
<accession>A0A7C8M985</accession>
<evidence type="ECO:0000313" key="4">
    <source>
        <dbReference type="EMBL" id="KAF2867202.1"/>
    </source>
</evidence>
<feature type="compositionally biased region" description="Polar residues" evidence="2">
    <location>
        <begin position="45"/>
        <end position="62"/>
    </location>
</feature>
<comment type="similarity">
    <text evidence="1">Belongs to the RdRP family.</text>
</comment>
<dbReference type="Proteomes" id="UP000481861">
    <property type="component" value="Unassembled WGS sequence"/>
</dbReference>
<comment type="caution">
    <text evidence="4">The sequence shown here is derived from an EMBL/GenBank/DDBJ whole genome shotgun (WGS) entry which is preliminary data.</text>
</comment>
<feature type="compositionally biased region" description="Low complexity" evidence="2">
    <location>
        <begin position="1312"/>
        <end position="1322"/>
    </location>
</feature>
<keyword evidence="1" id="KW-0808">Transferase</keyword>
<dbReference type="InterPro" id="IPR057596">
    <property type="entry name" value="RDRP_core"/>
</dbReference>
<feature type="region of interest" description="Disordered" evidence="2">
    <location>
        <begin position="1309"/>
        <end position="1334"/>
    </location>
</feature>
<gene>
    <name evidence="4" type="ORF">BDV95DRAFT_503218</name>
</gene>
<sequence>MHQKNRSLNRFRQADGRGDGGHGSPTSGERDQLPNAQGFKKQRNHNVTTRSLLPRQTQVNIHSPSTSPSPSQDQPLNALANGTVGRHGSNRLPTPDIAVTRGIGNWALAQETKIKVFRIPRGCWTKDVYEAFSRYGTIVRIEMQKGAVDSIAWVSFQPPLNRSIRNWAINVTLGPVRIEMQVPRLFTIKSPLNPGKNYNEFNIINGNTIDFGIRVAETTMMVMHSVNAPNNVRMTLNLQRKEIDVHFPLSLGGETRKVRFRLPISLLQHIDKSINRSTGQCTLAIPFDSPPQFFMQLEETAISNSCKSSDRIWLDWYSWNRQTDIVTSPNRAALQSQPLMSHKDTAVIDIGRWTTYRLSFDIEKLSGPQFLEFTDALADHGITTRDAVVNTFEEKSASPLANILQEEVSATHAHFRPSSHGSTFDELTSQVTLRFPVRYQLEVCLSNGYLKEHNITREFLERVAHTDPAHIIYILEKVASKQQVYYDPMDIFEIRPKGDSTKKVPNYCVLARSAIITPTMIHVSTPVVETSNRIIRKHAADAERFIRVKFSDEKTEGRIHGQDNDRSEALFDRIRCAMKNGIVVAGRFYQFLAFGNSQFREHGAYFYAPTASVSAEQIRHSMGQFDHIKTVAKFGARLGQCFSTTRPIRSLKVTTIRIPDIERNGSNFSDGVGKLSSFLAQMAATELGLHNPFEDPPSLFQFRLGGCKGVLALDPTVTKNEVHIRPSQTKFEATEDFLEIVRASAFATACFNRQLIIVLSTLGVPDYAFIKQQQEMVNDLERATKDESVALEKLQRYIDFNHTTLTLSAMILDGFMKSREPFMMSLLQLWRAYNIKFLKEKARIIIEKGAFVLGCVDETATLQGHYDDPQSRPDATRDEKLAVLPEIFLQISDTEKKGHYKVIEGICILARNPSLHAGDIRVVRAVDIPVLHHMKNVVVIPQTGDRDIANMCSGGDLDGDDYLVMWDNNFLPKTINEPPMDFTPEKPVDLDRPVTIDDVVEFFVTYMKNDSLSRIALAHLAQADFNAEGVRDEKCLELAKLHSQAVDYNKSGIPAVMDRSLRPFKFPHFMENKYRQEHHIYKSKKILGMLYDQVQLVDFKPQYENAFDHRILGAFELDEKILGAAAELKSSYDAAIRRLMAKHEIRTEFEAWSVFVLSHNQETRDYSFAEEFGNTVGILKSQFRETCVAAAGACGPSDSAKMGPFVAAMYAVTARETQEALDECRTTKMVGGQSVPVRKMEPEEMPLMSFPWLFVNELGKIATEHNTNGPSVKAGNVKTNKEEMMHYEMKKLDLSQALGLEGKGLRITAKESSPAVASSSSPNTKPYTWKQVDA</sequence>
<dbReference type="Pfam" id="PF05183">
    <property type="entry name" value="RdRP"/>
    <property type="match status" value="1"/>
</dbReference>
<evidence type="ECO:0000256" key="2">
    <source>
        <dbReference type="SAM" id="MobiDB-lite"/>
    </source>
</evidence>
<evidence type="ECO:0000313" key="5">
    <source>
        <dbReference type="Proteomes" id="UP000481861"/>
    </source>
</evidence>
<protein>
    <recommendedName>
        <fullName evidence="1">RNA-dependent RNA polymerase</fullName>
        <ecNumber evidence="1">2.7.7.48</ecNumber>
    </recommendedName>
</protein>
<keyword evidence="1" id="KW-0548">Nucleotidyltransferase</keyword>
<evidence type="ECO:0000259" key="3">
    <source>
        <dbReference type="Pfam" id="PF05183"/>
    </source>
</evidence>
<keyword evidence="1" id="KW-0694">RNA-binding</keyword>
<dbReference type="GO" id="GO:0030422">
    <property type="term" value="P:siRNA processing"/>
    <property type="evidence" value="ECO:0007669"/>
    <property type="project" value="TreeGrafter"/>
</dbReference>
<dbReference type="PANTHER" id="PTHR23079:SF55">
    <property type="entry name" value="RNA-DIRECTED RNA POLYMERASE"/>
    <property type="match status" value="1"/>
</dbReference>
<dbReference type="EMBL" id="JAADJZ010000024">
    <property type="protein sequence ID" value="KAF2867202.1"/>
    <property type="molecule type" value="Genomic_DNA"/>
</dbReference>
<organism evidence="4 5">
    <name type="scientific">Massariosphaeria phaeospora</name>
    <dbReference type="NCBI Taxonomy" id="100035"/>
    <lineage>
        <taxon>Eukaryota</taxon>
        <taxon>Fungi</taxon>
        <taxon>Dikarya</taxon>
        <taxon>Ascomycota</taxon>
        <taxon>Pezizomycotina</taxon>
        <taxon>Dothideomycetes</taxon>
        <taxon>Pleosporomycetidae</taxon>
        <taxon>Pleosporales</taxon>
        <taxon>Pleosporales incertae sedis</taxon>
        <taxon>Massariosphaeria</taxon>
    </lineage>
</organism>
<evidence type="ECO:0000256" key="1">
    <source>
        <dbReference type="RuleBase" id="RU363098"/>
    </source>
</evidence>
<dbReference type="EC" id="2.7.7.48" evidence="1"/>
<dbReference type="GO" id="GO:0031380">
    <property type="term" value="C:nuclear RNA-directed RNA polymerase complex"/>
    <property type="evidence" value="ECO:0007669"/>
    <property type="project" value="TreeGrafter"/>
</dbReference>
<feature type="domain" description="RDRP core" evidence="3">
    <location>
        <begin position="516"/>
        <end position="1094"/>
    </location>
</feature>